<comment type="caution">
    <text evidence="3">The sequence shown here is derived from an EMBL/GenBank/DDBJ whole genome shotgun (WGS) entry which is preliminary data.</text>
</comment>
<sequence length="193" mass="20488">MKTRLATSVALAAALALGMTGCSLIAPQGTLKPYAPSDGIDLNVESVDVRNILLVQDESGENFNVVFGAVNRTTQPQQLAITFAGEGGKQARAEFTIPTGSSLFGDPDGEQTPVLVSIPGLEPGATVRAYFQAPGADEVEREVPVLDGTLEEYRKYVLPADFSESQVPQSEKELTEADEEADQSRIGDDTEGQ</sequence>
<accession>A0A2S9QLU5</accession>
<gene>
    <name evidence="3" type="ORF">B4915_11175</name>
</gene>
<organism evidence="3 4">
    <name type="scientific">Leucobacter massiliensis</name>
    <dbReference type="NCBI Taxonomy" id="1686285"/>
    <lineage>
        <taxon>Bacteria</taxon>
        <taxon>Bacillati</taxon>
        <taxon>Actinomycetota</taxon>
        <taxon>Actinomycetes</taxon>
        <taxon>Micrococcales</taxon>
        <taxon>Microbacteriaceae</taxon>
        <taxon>Leucobacter</taxon>
    </lineage>
</organism>
<dbReference type="OrthoDB" id="3267550at2"/>
<proteinExistence type="predicted"/>
<evidence type="ECO:0000313" key="3">
    <source>
        <dbReference type="EMBL" id="PRI10555.1"/>
    </source>
</evidence>
<dbReference type="Proteomes" id="UP000238650">
    <property type="component" value="Unassembled WGS sequence"/>
</dbReference>
<evidence type="ECO:0000256" key="1">
    <source>
        <dbReference type="SAM" id="MobiDB-lite"/>
    </source>
</evidence>
<reference evidence="3 4" key="1">
    <citation type="journal article" date="2017" name="New Microbes New Infect">
        <title>Genome sequence of 'Leucobacter massiliensis' sp. nov. isolated from human pharynx after travel to the 2014 Hajj.</title>
        <authorList>
            <person name="Leangapichart T."/>
            <person name="Gautret P."/>
            <person name="Nguyen T.T."/>
            <person name="Armstrong N."/>
            <person name="Rolain J.M."/>
        </authorList>
    </citation>
    <scope>NUCLEOTIDE SEQUENCE [LARGE SCALE GENOMIC DNA]</scope>
    <source>
        <strain evidence="3 4">122RC15</strain>
    </source>
</reference>
<dbReference type="GO" id="GO:0032259">
    <property type="term" value="P:methylation"/>
    <property type="evidence" value="ECO:0007669"/>
    <property type="project" value="UniProtKB-KW"/>
</dbReference>
<evidence type="ECO:0000256" key="2">
    <source>
        <dbReference type="SAM" id="SignalP"/>
    </source>
</evidence>
<keyword evidence="2" id="KW-0732">Signal</keyword>
<feature type="chain" id="PRO_5015523552" evidence="2">
    <location>
        <begin position="26"/>
        <end position="193"/>
    </location>
</feature>
<dbReference type="RefSeq" id="WP_105805907.1">
    <property type="nucleotide sequence ID" value="NZ_MWZD01000018.1"/>
</dbReference>
<dbReference type="PROSITE" id="PS51257">
    <property type="entry name" value="PROKAR_LIPOPROTEIN"/>
    <property type="match status" value="1"/>
</dbReference>
<keyword evidence="4" id="KW-1185">Reference proteome</keyword>
<dbReference type="AlphaFoldDB" id="A0A2S9QLU5"/>
<dbReference type="GO" id="GO:0008168">
    <property type="term" value="F:methyltransferase activity"/>
    <property type="evidence" value="ECO:0007669"/>
    <property type="project" value="UniProtKB-KW"/>
</dbReference>
<keyword evidence="3" id="KW-0808">Transferase</keyword>
<protein>
    <submittedName>
        <fullName evidence="3">DNA modification methylase</fullName>
    </submittedName>
</protein>
<name>A0A2S9QLU5_9MICO</name>
<dbReference type="EMBL" id="MWZD01000018">
    <property type="protein sequence ID" value="PRI10555.1"/>
    <property type="molecule type" value="Genomic_DNA"/>
</dbReference>
<feature type="compositionally biased region" description="Basic and acidic residues" evidence="1">
    <location>
        <begin position="182"/>
        <end position="193"/>
    </location>
</feature>
<evidence type="ECO:0000313" key="4">
    <source>
        <dbReference type="Proteomes" id="UP000238650"/>
    </source>
</evidence>
<feature type="signal peptide" evidence="2">
    <location>
        <begin position="1"/>
        <end position="25"/>
    </location>
</feature>
<keyword evidence="3" id="KW-0489">Methyltransferase</keyword>
<feature type="region of interest" description="Disordered" evidence="1">
    <location>
        <begin position="160"/>
        <end position="193"/>
    </location>
</feature>